<gene>
    <name evidence="2" type="ORF">BXY82_1127</name>
</gene>
<dbReference type="GO" id="GO:0016788">
    <property type="term" value="F:hydrolase activity, acting on ester bonds"/>
    <property type="evidence" value="ECO:0007669"/>
    <property type="project" value="InterPro"/>
</dbReference>
<dbReference type="Pfam" id="PF00657">
    <property type="entry name" value="Lipase_GDSL"/>
    <property type="match status" value="1"/>
</dbReference>
<dbReference type="RefSeq" id="WP_133757150.1">
    <property type="nucleotide sequence ID" value="NZ_SOBW01000007.1"/>
</dbReference>
<keyword evidence="2" id="KW-0378">Hydrolase</keyword>
<evidence type="ECO:0000256" key="1">
    <source>
        <dbReference type="SAM" id="SignalP"/>
    </source>
</evidence>
<comment type="caution">
    <text evidence="2">The sequence shown here is derived from an EMBL/GenBank/DDBJ whole genome shotgun (WGS) entry which is preliminary data.</text>
</comment>
<proteinExistence type="predicted"/>
<dbReference type="InterPro" id="IPR036514">
    <property type="entry name" value="SGNH_hydro_sf"/>
</dbReference>
<dbReference type="Proteomes" id="UP000294689">
    <property type="component" value="Unassembled WGS sequence"/>
</dbReference>
<dbReference type="InterPro" id="IPR001087">
    <property type="entry name" value="GDSL"/>
</dbReference>
<reference evidence="2 3" key="1">
    <citation type="submission" date="2019-03" db="EMBL/GenBank/DDBJ databases">
        <title>Genomic Encyclopedia of Archaeal and Bacterial Type Strains, Phase II (KMG-II): from individual species to whole genera.</title>
        <authorList>
            <person name="Goeker M."/>
        </authorList>
    </citation>
    <scope>NUCLEOTIDE SEQUENCE [LARGE SCALE GENOMIC DNA]</scope>
    <source>
        <strain evidence="2 3">DSM 28135</strain>
    </source>
</reference>
<dbReference type="EMBL" id="SOBW01000007">
    <property type="protein sequence ID" value="TDU43710.1"/>
    <property type="molecule type" value="Genomic_DNA"/>
</dbReference>
<evidence type="ECO:0000313" key="3">
    <source>
        <dbReference type="Proteomes" id="UP000294689"/>
    </source>
</evidence>
<name>A0A4R7QAB8_9FLAO</name>
<sequence length="538" mass="56174">MKNIKYLLLSAILVGFTACSEDDYDYNPAPEPLPALTAGSADFSNYVAVGASFSAGYTDNALFIKAQENSFPNILSKQFANVGGGSFTQPLMKDNIGGFVMGTTVVVPPRLYLDLSGARPAPKLLNATPTTQITEVLAGPFNNYGIPGAKSFHLGIPGYGSLNPYFGRMASSPTASVLGDAVAKAPTFFTLSEIGGNDVLAYATSGGTGVYQLGNLDPRTYGSNDITDPNVFAASFKGAVDALTSNGAKGAVANVPYITNLAHFTTVPAKALDPTNPAFGPQIPMLNNIFGALNLIFAQVDPSRQIVFSTTAASAVVIHDESLTNIAPVIEGALNASPTFPAFIAQFGLPAEAAPLVAKLLANTYGQSRQATSNDLLVLPSMNAIGTVNMASVQALMGQGLPQALAGQFSVEGVTLPLEDKWVLIPSEQENIKAATDAYNQTIAAIAADKNLALVDFKTILQTASTVGLHDGDFIFNTNLVTGGLISLDGVHLTSRGYALMANEFLKAIDAQYGSNFIAAGVKANAGDYPTNYNKDLR</sequence>
<dbReference type="PROSITE" id="PS51257">
    <property type="entry name" value="PROKAR_LIPOPROTEIN"/>
    <property type="match status" value="1"/>
</dbReference>
<accession>A0A4R7QAB8</accession>
<dbReference type="Gene3D" id="3.40.50.1110">
    <property type="entry name" value="SGNH hydrolase"/>
    <property type="match status" value="1"/>
</dbReference>
<evidence type="ECO:0000313" key="2">
    <source>
        <dbReference type="EMBL" id="TDU43710.1"/>
    </source>
</evidence>
<keyword evidence="1" id="KW-0732">Signal</keyword>
<dbReference type="AlphaFoldDB" id="A0A4R7QAB8"/>
<keyword evidence="3" id="KW-1185">Reference proteome</keyword>
<dbReference type="OrthoDB" id="9764164at2"/>
<feature type="chain" id="PRO_5020435880" evidence="1">
    <location>
        <begin position="21"/>
        <end position="538"/>
    </location>
</feature>
<organism evidence="2 3">
    <name type="scientific">Gelidibacter sediminis</name>
    <dbReference type="NCBI Taxonomy" id="1608710"/>
    <lineage>
        <taxon>Bacteria</taxon>
        <taxon>Pseudomonadati</taxon>
        <taxon>Bacteroidota</taxon>
        <taxon>Flavobacteriia</taxon>
        <taxon>Flavobacteriales</taxon>
        <taxon>Flavobacteriaceae</taxon>
        <taxon>Gelidibacter</taxon>
    </lineage>
</organism>
<protein>
    <submittedName>
        <fullName evidence="2">GDSL-like lipase/acylhydrolase family protein</fullName>
    </submittedName>
</protein>
<dbReference type="SUPFAM" id="SSF52266">
    <property type="entry name" value="SGNH hydrolase"/>
    <property type="match status" value="2"/>
</dbReference>
<feature type="signal peptide" evidence="1">
    <location>
        <begin position="1"/>
        <end position="20"/>
    </location>
</feature>